<name>A0ABX0J969_9BACL</name>
<evidence type="ECO:0000313" key="2">
    <source>
        <dbReference type="Proteomes" id="UP001165962"/>
    </source>
</evidence>
<dbReference type="Proteomes" id="UP001165962">
    <property type="component" value="Unassembled WGS sequence"/>
</dbReference>
<accession>A0ABX0J969</accession>
<comment type="caution">
    <text evidence="1">The sequence shown here is derived from an EMBL/GenBank/DDBJ whole genome shotgun (WGS) entry which is preliminary data.</text>
</comment>
<dbReference type="RefSeq" id="WP_166151303.1">
    <property type="nucleotide sequence ID" value="NZ_JAAOIW010000005.1"/>
</dbReference>
<gene>
    <name evidence="1" type="ORF">G9U52_16030</name>
</gene>
<protein>
    <recommendedName>
        <fullName evidence="3">DUF1232 domain-containing protein</fullName>
    </recommendedName>
</protein>
<dbReference type="EMBL" id="JAAOIW010000005">
    <property type="protein sequence ID" value="NHN31348.1"/>
    <property type="molecule type" value="Genomic_DNA"/>
</dbReference>
<proteinExistence type="predicted"/>
<evidence type="ECO:0000313" key="1">
    <source>
        <dbReference type="EMBL" id="NHN31348.1"/>
    </source>
</evidence>
<organism evidence="1 2">
    <name type="scientific">Paenibacillus agricola</name>
    <dbReference type="NCBI Taxonomy" id="2716264"/>
    <lineage>
        <taxon>Bacteria</taxon>
        <taxon>Bacillati</taxon>
        <taxon>Bacillota</taxon>
        <taxon>Bacilli</taxon>
        <taxon>Bacillales</taxon>
        <taxon>Paenibacillaceae</taxon>
        <taxon>Paenibacillus</taxon>
    </lineage>
</organism>
<keyword evidence="2" id="KW-1185">Reference proteome</keyword>
<sequence length="77" mass="9213">MWRRLLSFRNWGHVFKKIIPLLFSGKVPLREKLLFVIPALVYWVAPDLLPFMPVDDIAISLLLMNFFTNRVEKKYHI</sequence>
<reference evidence="1" key="1">
    <citation type="submission" date="2020-03" db="EMBL/GenBank/DDBJ databases">
        <title>Draft sequencing of Paenibacilllus sp. S3N08.</title>
        <authorList>
            <person name="Kim D.-U."/>
        </authorList>
    </citation>
    <scope>NUCLEOTIDE SEQUENCE</scope>
    <source>
        <strain evidence="1">S3N08</strain>
    </source>
</reference>
<evidence type="ECO:0008006" key="3">
    <source>
        <dbReference type="Google" id="ProtNLM"/>
    </source>
</evidence>